<evidence type="ECO:0000313" key="15">
    <source>
        <dbReference type="EMBL" id="MBB4662613.1"/>
    </source>
</evidence>
<evidence type="ECO:0000256" key="6">
    <source>
        <dbReference type="ARBA" id="ARBA00022723"/>
    </source>
</evidence>
<dbReference type="InterPro" id="IPR014729">
    <property type="entry name" value="Rossmann-like_a/b/a_fold"/>
</dbReference>
<keyword evidence="8 13" id="KW-0862">Zinc</keyword>
<dbReference type="NCBIfam" id="TIGR00435">
    <property type="entry name" value="cysS"/>
    <property type="match status" value="1"/>
</dbReference>
<comment type="similarity">
    <text evidence="2 13">Belongs to the class-I aminoacyl-tRNA synthetase family.</text>
</comment>
<dbReference type="Gene3D" id="3.40.50.620">
    <property type="entry name" value="HUPs"/>
    <property type="match status" value="1"/>
</dbReference>
<keyword evidence="11 13" id="KW-0030">Aminoacyl-tRNA synthetase</keyword>
<dbReference type="PANTHER" id="PTHR10890">
    <property type="entry name" value="CYSTEINYL-TRNA SYNTHETASE"/>
    <property type="match status" value="1"/>
</dbReference>
<feature type="binding site" evidence="13">
    <location>
        <position position="234"/>
    </location>
    <ligand>
        <name>Zn(2+)</name>
        <dbReference type="ChEBI" id="CHEBI:29105"/>
    </ligand>
</feature>
<dbReference type="HAMAP" id="MF_00041">
    <property type="entry name" value="Cys_tRNA_synth"/>
    <property type="match status" value="1"/>
</dbReference>
<feature type="short sequence motif" description="'HIGH' region" evidence="13">
    <location>
        <begin position="30"/>
        <end position="40"/>
    </location>
</feature>
<evidence type="ECO:0000256" key="5">
    <source>
        <dbReference type="ARBA" id="ARBA00022598"/>
    </source>
</evidence>
<dbReference type="CDD" id="cd00672">
    <property type="entry name" value="CysRS_core"/>
    <property type="match status" value="1"/>
</dbReference>
<gene>
    <name evidence="13" type="primary">cysS</name>
    <name evidence="15" type="ORF">BDZ31_002199</name>
</gene>
<dbReference type="GO" id="GO:0008270">
    <property type="term" value="F:zinc ion binding"/>
    <property type="evidence" value="ECO:0007669"/>
    <property type="project" value="UniProtKB-UniRule"/>
</dbReference>
<dbReference type="SUPFAM" id="SSF52374">
    <property type="entry name" value="Nucleotidylyl transferase"/>
    <property type="match status" value="1"/>
</dbReference>
<feature type="binding site" evidence="13">
    <location>
        <position position="28"/>
    </location>
    <ligand>
        <name>Zn(2+)</name>
        <dbReference type="ChEBI" id="CHEBI:29105"/>
    </ligand>
</feature>
<evidence type="ECO:0000256" key="11">
    <source>
        <dbReference type="ARBA" id="ARBA00023146"/>
    </source>
</evidence>
<dbReference type="InterPro" id="IPR056411">
    <property type="entry name" value="CysS_C"/>
</dbReference>
<evidence type="ECO:0000256" key="9">
    <source>
        <dbReference type="ARBA" id="ARBA00022840"/>
    </source>
</evidence>
<evidence type="ECO:0000256" key="2">
    <source>
        <dbReference type="ARBA" id="ARBA00005594"/>
    </source>
</evidence>
<sequence>MIRIHDTLSGELKPLEPRDPGKVGIYACGPTVYGRIHVGNARPFVVFSLFKRFLEHEGYAVTFVANVTDVNDKIYDAAAKAGVASEQLATEMTAHYKADTDALGLGRPDHEPLARETIAEMVALIEKLIERGHAYAVEGDVYFDVRSYPRYGELSHRQVDQMDQGEGVAGAELKRDPLDFALWKAWKEGEDTSWETPWGRGRPGWHIECSAMAEMLLGVGFDIHGGGSDLVFPHHENEAAQTCAAHGEPLSRLWMHNGMVRLEGEKMAKSVGNIFLLHEAIAAHGRDALVAYFAGGHYRQPIAYSDERLAEAARSVGRIREAGRRLTAGVASPPQLAELRESFFAALADDFNTPRALASVFEWVRAANRLTEAGEEVGDADLREMLQVLALDNLLDAAGNGDAPDEAARELLARREAARAAKDFAAADALRDELAALGWTVRDGAAGPELIPRG</sequence>
<comment type="cofactor">
    <cofactor evidence="13">
        <name>Zn(2+)</name>
        <dbReference type="ChEBI" id="CHEBI:29105"/>
    </cofactor>
    <text evidence="13">Binds 1 zinc ion per subunit.</text>
</comment>
<dbReference type="Gene3D" id="1.20.120.1910">
    <property type="entry name" value="Cysteine-tRNA ligase, C-terminal anti-codon recognition domain"/>
    <property type="match status" value="1"/>
</dbReference>
<dbReference type="RefSeq" id="WP_246344901.1">
    <property type="nucleotide sequence ID" value="NZ_JACHNU010000002.1"/>
</dbReference>
<evidence type="ECO:0000256" key="4">
    <source>
        <dbReference type="ARBA" id="ARBA00022490"/>
    </source>
</evidence>
<dbReference type="PANTHER" id="PTHR10890:SF3">
    <property type="entry name" value="CYSTEINE--TRNA LIGASE, CYTOPLASMIC"/>
    <property type="match status" value="1"/>
</dbReference>
<evidence type="ECO:0000256" key="3">
    <source>
        <dbReference type="ARBA" id="ARBA00011245"/>
    </source>
</evidence>
<evidence type="ECO:0000256" key="1">
    <source>
        <dbReference type="ARBA" id="ARBA00004496"/>
    </source>
</evidence>
<dbReference type="PRINTS" id="PR00983">
    <property type="entry name" value="TRNASYNTHCYS"/>
</dbReference>
<dbReference type="Pfam" id="PF09190">
    <property type="entry name" value="DALR_2"/>
    <property type="match status" value="1"/>
</dbReference>
<dbReference type="EMBL" id="JACHNU010000002">
    <property type="protein sequence ID" value="MBB4662613.1"/>
    <property type="molecule type" value="Genomic_DNA"/>
</dbReference>
<feature type="binding site" evidence="13">
    <location>
        <position position="209"/>
    </location>
    <ligand>
        <name>Zn(2+)</name>
        <dbReference type="ChEBI" id="CHEBI:29105"/>
    </ligand>
</feature>
<comment type="subunit">
    <text evidence="3 13">Monomer.</text>
</comment>
<reference evidence="15 16" key="1">
    <citation type="submission" date="2020-08" db="EMBL/GenBank/DDBJ databases">
        <title>Genomic Encyclopedia of Archaeal and Bacterial Type Strains, Phase II (KMG-II): from individual species to whole genera.</title>
        <authorList>
            <person name="Goeker M."/>
        </authorList>
    </citation>
    <scope>NUCLEOTIDE SEQUENCE [LARGE SCALE GENOMIC DNA]</scope>
    <source>
        <strain evidence="15 16">DSM 23288</strain>
    </source>
</reference>
<keyword evidence="7 13" id="KW-0547">Nucleotide-binding</keyword>
<keyword evidence="10 13" id="KW-0648">Protein biosynthesis</keyword>
<keyword evidence="6 13" id="KW-0479">Metal-binding</keyword>
<accession>A0A840IEH3</accession>
<organism evidence="15 16">
    <name type="scientific">Conexibacter arvalis</name>
    <dbReference type="NCBI Taxonomy" id="912552"/>
    <lineage>
        <taxon>Bacteria</taxon>
        <taxon>Bacillati</taxon>
        <taxon>Actinomycetota</taxon>
        <taxon>Thermoleophilia</taxon>
        <taxon>Solirubrobacterales</taxon>
        <taxon>Conexibacteraceae</taxon>
        <taxon>Conexibacter</taxon>
    </lineage>
</organism>
<dbReference type="InterPro" id="IPR024909">
    <property type="entry name" value="Cys-tRNA/MSH_ligase"/>
</dbReference>
<evidence type="ECO:0000256" key="8">
    <source>
        <dbReference type="ARBA" id="ARBA00022833"/>
    </source>
</evidence>
<dbReference type="AlphaFoldDB" id="A0A840IEH3"/>
<dbReference type="Proteomes" id="UP000585272">
    <property type="component" value="Unassembled WGS sequence"/>
</dbReference>
<dbReference type="Pfam" id="PF23493">
    <property type="entry name" value="CysS_C"/>
    <property type="match status" value="1"/>
</dbReference>
<dbReference type="GO" id="GO:0006423">
    <property type="term" value="P:cysteinyl-tRNA aminoacylation"/>
    <property type="evidence" value="ECO:0007669"/>
    <property type="project" value="UniProtKB-UniRule"/>
</dbReference>
<dbReference type="InterPro" id="IPR015273">
    <property type="entry name" value="Cys-tRNA-synt_Ia_DALR"/>
</dbReference>
<dbReference type="SUPFAM" id="SSF47323">
    <property type="entry name" value="Anticodon-binding domain of a subclass of class I aminoacyl-tRNA synthetases"/>
    <property type="match status" value="1"/>
</dbReference>
<feature type="binding site" evidence="13">
    <location>
        <position position="238"/>
    </location>
    <ligand>
        <name>Zn(2+)</name>
        <dbReference type="ChEBI" id="CHEBI:29105"/>
    </ligand>
</feature>
<feature type="binding site" evidence="13">
    <location>
        <position position="269"/>
    </location>
    <ligand>
        <name>ATP</name>
        <dbReference type="ChEBI" id="CHEBI:30616"/>
    </ligand>
</feature>
<dbReference type="InterPro" id="IPR015803">
    <property type="entry name" value="Cys-tRNA-ligase"/>
</dbReference>
<name>A0A840IEH3_9ACTN</name>
<comment type="subcellular location">
    <subcellularLocation>
        <location evidence="1 13">Cytoplasm</location>
    </subcellularLocation>
</comment>
<keyword evidence="5 13" id="KW-0436">Ligase</keyword>
<proteinExistence type="inferred from homology"/>
<dbReference type="InterPro" id="IPR032678">
    <property type="entry name" value="tRNA-synt_1_cat_dom"/>
</dbReference>
<dbReference type="Pfam" id="PF01406">
    <property type="entry name" value="tRNA-synt_1e"/>
    <property type="match status" value="1"/>
</dbReference>
<feature type="domain" description="Cysteinyl-tRNA synthetase class Ia DALR" evidence="14">
    <location>
        <begin position="342"/>
        <end position="395"/>
    </location>
</feature>
<dbReference type="GO" id="GO:0005524">
    <property type="term" value="F:ATP binding"/>
    <property type="evidence" value="ECO:0007669"/>
    <property type="project" value="UniProtKB-UniRule"/>
</dbReference>
<dbReference type="GO" id="GO:0005829">
    <property type="term" value="C:cytosol"/>
    <property type="evidence" value="ECO:0007669"/>
    <property type="project" value="TreeGrafter"/>
</dbReference>
<comment type="caution">
    <text evidence="15">The sequence shown here is derived from an EMBL/GenBank/DDBJ whole genome shotgun (WGS) entry which is preliminary data.</text>
</comment>
<evidence type="ECO:0000313" key="16">
    <source>
        <dbReference type="Proteomes" id="UP000585272"/>
    </source>
</evidence>
<comment type="catalytic activity">
    <reaction evidence="12 13">
        <text>tRNA(Cys) + L-cysteine + ATP = L-cysteinyl-tRNA(Cys) + AMP + diphosphate</text>
        <dbReference type="Rhea" id="RHEA:17773"/>
        <dbReference type="Rhea" id="RHEA-COMP:9661"/>
        <dbReference type="Rhea" id="RHEA-COMP:9679"/>
        <dbReference type="ChEBI" id="CHEBI:30616"/>
        <dbReference type="ChEBI" id="CHEBI:33019"/>
        <dbReference type="ChEBI" id="CHEBI:35235"/>
        <dbReference type="ChEBI" id="CHEBI:78442"/>
        <dbReference type="ChEBI" id="CHEBI:78517"/>
        <dbReference type="ChEBI" id="CHEBI:456215"/>
        <dbReference type="EC" id="6.1.1.16"/>
    </reaction>
</comment>
<keyword evidence="4 13" id="KW-0963">Cytoplasm</keyword>
<evidence type="ECO:0000256" key="13">
    <source>
        <dbReference type="HAMAP-Rule" id="MF_00041"/>
    </source>
</evidence>
<keyword evidence="9 13" id="KW-0067">ATP-binding</keyword>
<evidence type="ECO:0000259" key="14">
    <source>
        <dbReference type="SMART" id="SM00840"/>
    </source>
</evidence>
<dbReference type="GO" id="GO:0004817">
    <property type="term" value="F:cysteine-tRNA ligase activity"/>
    <property type="evidence" value="ECO:0007669"/>
    <property type="project" value="UniProtKB-UniRule"/>
</dbReference>
<feature type="short sequence motif" description="'KMSKS' region" evidence="13">
    <location>
        <begin position="266"/>
        <end position="270"/>
    </location>
</feature>
<evidence type="ECO:0000256" key="12">
    <source>
        <dbReference type="ARBA" id="ARBA00047398"/>
    </source>
</evidence>
<protein>
    <recommendedName>
        <fullName evidence="13">Cysteine--tRNA ligase</fullName>
        <ecNumber evidence="13">6.1.1.16</ecNumber>
    </recommendedName>
    <alternativeName>
        <fullName evidence="13">Cysteinyl-tRNA synthetase</fullName>
        <shortName evidence="13">CysRS</shortName>
    </alternativeName>
</protein>
<evidence type="ECO:0000256" key="7">
    <source>
        <dbReference type="ARBA" id="ARBA00022741"/>
    </source>
</evidence>
<dbReference type="SMART" id="SM00840">
    <property type="entry name" value="DALR_2"/>
    <property type="match status" value="1"/>
</dbReference>
<dbReference type="InterPro" id="IPR009080">
    <property type="entry name" value="tRNAsynth_Ia_anticodon-bd"/>
</dbReference>
<evidence type="ECO:0000256" key="10">
    <source>
        <dbReference type="ARBA" id="ARBA00022917"/>
    </source>
</evidence>
<dbReference type="EC" id="6.1.1.16" evidence="13"/>
<keyword evidence="16" id="KW-1185">Reference proteome</keyword>